<reference evidence="2 3" key="1">
    <citation type="journal article" date="2019" name="Emerg. Microbes Infect.">
        <title>Comprehensive subspecies identification of 175 nontuberculous mycobacteria species based on 7547 genomic profiles.</title>
        <authorList>
            <person name="Matsumoto Y."/>
            <person name="Kinjo T."/>
            <person name="Motooka D."/>
            <person name="Nabeya D."/>
            <person name="Jung N."/>
            <person name="Uechi K."/>
            <person name="Horii T."/>
            <person name="Iida T."/>
            <person name="Fujita J."/>
            <person name="Nakamura S."/>
        </authorList>
    </citation>
    <scope>NUCLEOTIDE SEQUENCE [LARGE SCALE GENOMIC DNA]</scope>
    <source>
        <strain evidence="2 3">JCM 17322</strain>
    </source>
</reference>
<accession>A0A7I9XRT2</accession>
<evidence type="ECO:0000256" key="1">
    <source>
        <dbReference type="SAM" id="MobiDB-lite"/>
    </source>
</evidence>
<dbReference type="EMBL" id="BLKW01000002">
    <property type="protein sequence ID" value="GFG72715.1"/>
    <property type="molecule type" value="Genomic_DNA"/>
</dbReference>
<name>A0A7I9XRT2_9MYCO</name>
<comment type="caution">
    <text evidence="2">The sequence shown here is derived from an EMBL/GenBank/DDBJ whole genome shotgun (WGS) entry which is preliminary data.</text>
</comment>
<dbReference type="InterPro" id="IPR043991">
    <property type="entry name" value="Gp3-like"/>
</dbReference>
<dbReference type="AlphaFoldDB" id="A0A7I9XRT2"/>
<dbReference type="Pfam" id="PF18897">
    <property type="entry name" value="Gp3-like"/>
    <property type="match status" value="1"/>
</dbReference>
<protein>
    <submittedName>
        <fullName evidence="2">Uncharacterized protein</fullName>
    </submittedName>
</protein>
<sequence>MIIDLQRRLAEVGRIRIGQQVQSSNGKTRPARLESFRLTSPDRRRIEQAAALYGGSVEPWDAPAGKQWQVVTDAQSLNVVVPPSDMCFTQSYELWSAGGCRRRCNGVTESISDGPCVCDPENRECAIHTRLSVMLADMPGLGVWRLDTQGYYAAVELQGAVEVIRLAAGCGKMLPARLLLQQRMAMRPDSGTRRFAVPVLDIEVSPAQLLSGAAALDAGTIAVEPAQAAAPALTPVPKEQKQRQSVAEQVNRRRERKTRSQQPIPPTGLEPRTVEEADTAGDAVTKPQLQKLSILRQKHGYPDTDEGRVDWFAWVHSIVGRTVASNKELTKAEASVLIDVLVESGDDENASRQEG</sequence>
<proteinExistence type="predicted"/>
<feature type="region of interest" description="Disordered" evidence="1">
    <location>
        <begin position="232"/>
        <end position="285"/>
    </location>
</feature>
<organism evidence="2 3">
    <name type="scientific">Mycobacterium botniense</name>
    <dbReference type="NCBI Taxonomy" id="84962"/>
    <lineage>
        <taxon>Bacteria</taxon>
        <taxon>Bacillati</taxon>
        <taxon>Actinomycetota</taxon>
        <taxon>Actinomycetes</taxon>
        <taxon>Mycobacteriales</taxon>
        <taxon>Mycobacteriaceae</taxon>
        <taxon>Mycobacterium</taxon>
    </lineage>
</organism>
<gene>
    <name evidence="2" type="ORF">MBOT_00800</name>
</gene>
<evidence type="ECO:0000313" key="2">
    <source>
        <dbReference type="EMBL" id="GFG72715.1"/>
    </source>
</evidence>
<dbReference type="RefSeq" id="WP_163753206.1">
    <property type="nucleotide sequence ID" value="NZ_BLKW01000002.1"/>
</dbReference>
<dbReference type="Proteomes" id="UP000465361">
    <property type="component" value="Unassembled WGS sequence"/>
</dbReference>
<keyword evidence="3" id="KW-1185">Reference proteome</keyword>
<evidence type="ECO:0000313" key="3">
    <source>
        <dbReference type="Proteomes" id="UP000465361"/>
    </source>
</evidence>